<proteinExistence type="predicted"/>
<evidence type="ECO:0000313" key="2">
    <source>
        <dbReference type="EMBL" id="KHN68721.1"/>
    </source>
</evidence>
<reference evidence="2 3" key="1">
    <citation type="submission" date="2014-03" db="EMBL/GenBank/DDBJ databases">
        <title>Genome sequence of the diesel-degrader and plant-growth promoter Acinetobacter oleivorans PF-1 isolated from the roots of poplar tree.</title>
        <authorList>
            <person name="Gkorezis P."/>
            <person name="van Hamme J."/>
            <person name="Rineau F."/>
            <person name="Vangronsveld J."/>
            <person name="Francetti A."/>
        </authorList>
    </citation>
    <scope>NUCLEOTIDE SEQUENCE [LARGE SCALE GENOMIC DNA]</scope>
    <source>
        <strain evidence="2 3">PF1</strain>
    </source>
</reference>
<evidence type="ECO:0000256" key="1">
    <source>
        <dbReference type="SAM" id="SignalP"/>
    </source>
</evidence>
<gene>
    <name evidence="2" type="ORF">DH17_00480</name>
</gene>
<comment type="caution">
    <text evidence="2">The sequence shown here is derived from an EMBL/GenBank/DDBJ whole genome shotgun (WGS) entry which is preliminary data.</text>
</comment>
<evidence type="ECO:0008006" key="4">
    <source>
        <dbReference type="Google" id="ProtNLM"/>
    </source>
</evidence>
<keyword evidence="1" id="KW-0732">Signal</keyword>
<protein>
    <recommendedName>
        <fullName evidence="4">DUF4882 domain-containing protein</fullName>
    </recommendedName>
</protein>
<dbReference type="Pfam" id="PF16223">
    <property type="entry name" value="DUF4882"/>
    <property type="match status" value="1"/>
</dbReference>
<accession>A0A0B2UCG9</accession>
<feature type="chain" id="PRO_5002094779" description="DUF4882 domain-containing protein" evidence="1">
    <location>
        <begin position="21"/>
        <end position="257"/>
    </location>
</feature>
<name>A0A0B2UCG9_9GAMM</name>
<dbReference type="InterPro" id="IPR032620">
    <property type="entry name" value="DUF4882"/>
</dbReference>
<sequence>MKKIILATVMGFSGISSVFAECTYSFDATLTQLQSLGNTSVQKFPTITGNKFSYKTSQQRPIYMAFSQDYLSQFLAANDSSAMLYTRGDKVIPTSGIIAFEYKIKVPTLGNTGYVNIFPTLAAGIMQNGKAVNFIVAYQHGPTTNNFYIQTTSNDSALISNGFNLAPEVTSDGYQKIGIYINQNSNQVGLVFNGVNKGYFATFPSKLDNLYFSLTSNFYDLAATDANKDVSIEFLLDQSKITQTYPTGTKDICGVAL</sequence>
<dbReference type="EMBL" id="JHQK01000001">
    <property type="protein sequence ID" value="KHN68721.1"/>
    <property type="molecule type" value="Genomic_DNA"/>
</dbReference>
<evidence type="ECO:0000313" key="3">
    <source>
        <dbReference type="Proteomes" id="UP000031012"/>
    </source>
</evidence>
<dbReference type="AlphaFoldDB" id="A0A0B2UCG9"/>
<feature type="signal peptide" evidence="1">
    <location>
        <begin position="1"/>
        <end position="20"/>
    </location>
</feature>
<organism evidence="2 3">
    <name type="scientific">Acinetobacter oleivorans</name>
    <dbReference type="NCBI Taxonomy" id="1148157"/>
    <lineage>
        <taxon>Bacteria</taxon>
        <taxon>Pseudomonadati</taxon>
        <taxon>Pseudomonadota</taxon>
        <taxon>Gammaproteobacteria</taxon>
        <taxon>Moraxellales</taxon>
        <taxon>Moraxellaceae</taxon>
        <taxon>Acinetobacter</taxon>
    </lineage>
</organism>
<dbReference type="Proteomes" id="UP000031012">
    <property type="component" value="Unassembled WGS sequence"/>
</dbReference>